<evidence type="ECO:0000256" key="1">
    <source>
        <dbReference type="SAM" id="SignalP"/>
    </source>
</evidence>
<sequence length="105" mass="10925">MAIKGFAAVLAALVVVAGGMSTSAFAGKGEVRDLPVAEDICAAKWPADPKRYATCVENRGANIAVREEEAKNKALDKCDMLSPKNAKLCKCSIDPALPICSASLS</sequence>
<dbReference type="EMBL" id="JAGQDE010000011">
    <property type="protein sequence ID" value="MBQ0959918.1"/>
    <property type="molecule type" value="Genomic_DNA"/>
</dbReference>
<dbReference type="AlphaFoldDB" id="A0A940YQ30"/>
<feature type="chain" id="PRO_5037943548" evidence="1">
    <location>
        <begin position="27"/>
        <end position="105"/>
    </location>
</feature>
<comment type="caution">
    <text evidence="2">The sequence shown here is derived from an EMBL/GenBank/DDBJ whole genome shotgun (WGS) entry which is preliminary data.</text>
</comment>
<organism evidence="2 3">
    <name type="scientific">Ideonella aquatica</name>
    <dbReference type="NCBI Taxonomy" id="2824119"/>
    <lineage>
        <taxon>Bacteria</taxon>
        <taxon>Pseudomonadati</taxon>
        <taxon>Pseudomonadota</taxon>
        <taxon>Betaproteobacteria</taxon>
        <taxon>Burkholderiales</taxon>
        <taxon>Sphaerotilaceae</taxon>
        <taxon>Ideonella</taxon>
    </lineage>
</organism>
<protein>
    <submittedName>
        <fullName evidence="2">Uncharacterized protein</fullName>
    </submittedName>
</protein>
<reference evidence="2" key="1">
    <citation type="submission" date="2021-04" db="EMBL/GenBank/DDBJ databases">
        <title>The genome sequence of Ideonella sp. 4Y11.</title>
        <authorList>
            <person name="Liu Y."/>
        </authorList>
    </citation>
    <scope>NUCLEOTIDE SEQUENCE</scope>
    <source>
        <strain evidence="2">4Y11</strain>
    </source>
</reference>
<name>A0A940YQ30_9BURK</name>
<dbReference type="RefSeq" id="WP_210802599.1">
    <property type="nucleotide sequence ID" value="NZ_JAGQDE010000011.1"/>
</dbReference>
<evidence type="ECO:0000313" key="2">
    <source>
        <dbReference type="EMBL" id="MBQ0959918.1"/>
    </source>
</evidence>
<keyword evidence="3" id="KW-1185">Reference proteome</keyword>
<gene>
    <name evidence="2" type="ORF">KAK06_13275</name>
</gene>
<accession>A0A940YQ30</accession>
<evidence type="ECO:0000313" key="3">
    <source>
        <dbReference type="Proteomes" id="UP000678374"/>
    </source>
</evidence>
<dbReference type="Proteomes" id="UP000678374">
    <property type="component" value="Unassembled WGS sequence"/>
</dbReference>
<proteinExistence type="predicted"/>
<keyword evidence="1" id="KW-0732">Signal</keyword>
<feature type="signal peptide" evidence="1">
    <location>
        <begin position="1"/>
        <end position="26"/>
    </location>
</feature>